<sequence length="68" mass="7010">MLWAGPSPPHVEASRAQRAPREGGTCPGDPPEPQPTSEEARGQGGPHVLQPPRRSGPLPDPGASALQS</sequence>
<keyword evidence="3" id="KW-1185">Reference proteome</keyword>
<dbReference type="EMBL" id="JANPWB010000007">
    <property type="protein sequence ID" value="KAJ1169143.1"/>
    <property type="molecule type" value="Genomic_DNA"/>
</dbReference>
<evidence type="ECO:0000313" key="3">
    <source>
        <dbReference type="Proteomes" id="UP001066276"/>
    </source>
</evidence>
<feature type="region of interest" description="Disordered" evidence="1">
    <location>
        <begin position="1"/>
        <end position="68"/>
    </location>
</feature>
<reference evidence="2" key="1">
    <citation type="journal article" date="2022" name="bioRxiv">
        <title>Sequencing and chromosome-scale assembly of the giantPleurodeles waltlgenome.</title>
        <authorList>
            <person name="Brown T."/>
            <person name="Elewa A."/>
            <person name="Iarovenko S."/>
            <person name="Subramanian E."/>
            <person name="Araus A.J."/>
            <person name="Petzold A."/>
            <person name="Susuki M."/>
            <person name="Suzuki K.-i.T."/>
            <person name="Hayashi T."/>
            <person name="Toyoda A."/>
            <person name="Oliveira C."/>
            <person name="Osipova E."/>
            <person name="Leigh N.D."/>
            <person name="Simon A."/>
            <person name="Yun M.H."/>
        </authorList>
    </citation>
    <scope>NUCLEOTIDE SEQUENCE</scope>
    <source>
        <strain evidence="2">20211129_DDA</strain>
        <tissue evidence="2">Liver</tissue>
    </source>
</reference>
<comment type="caution">
    <text evidence="2">The sequence shown here is derived from an EMBL/GenBank/DDBJ whole genome shotgun (WGS) entry which is preliminary data.</text>
</comment>
<evidence type="ECO:0000256" key="1">
    <source>
        <dbReference type="SAM" id="MobiDB-lite"/>
    </source>
</evidence>
<dbReference type="Proteomes" id="UP001066276">
    <property type="component" value="Chromosome 4_1"/>
</dbReference>
<organism evidence="2 3">
    <name type="scientific">Pleurodeles waltl</name>
    <name type="common">Iberian ribbed newt</name>
    <dbReference type="NCBI Taxonomy" id="8319"/>
    <lineage>
        <taxon>Eukaryota</taxon>
        <taxon>Metazoa</taxon>
        <taxon>Chordata</taxon>
        <taxon>Craniata</taxon>
        <taxon>Vertebrata</taxon>
        <taxon>Euteleostomi</taxon>
        <taxon>Amphibia</taxon>
        <taxon>Batrachia</taxon>
        <taxon>Caudata</taxon>
        <taxon>Salamandroidea</taxon>
        <taxon>Salamandridae</taxon>
        <taxon>Pleurodelinae</taxon>
        <taxon>Pleurodeles</taxon>
    </lineage>
</organism>
<evidence type="ECO:0000313" key="2">
    <source>
        <dbReference type="EMBL" id="KAJ1169143.1"/>
    </source>
</evidence>
<protein>
    <submittedName>
        <fullName evidence="2">Uncharacterized protein</fullName>
    </submittedName>
</protein>
<proteinExistence type="predicted"/>
<feature type="compositionally biased region" description="Basic and acidic residues" evidence="1">
    <location>
        <begin position="12"/>
        <end position="21"/>
    </location>
</feature>
<dbReference type="AlphaFoldDB" id="A0AAV7SY99"/>
<gene>
    <name evidence="2" type="ORF">NDU88_001049</name>
</gene>
<accession>A0AAV7SY99</accession>
<name>A0AAV7SY99_PLEWA</name>